<name>A0ABY8NDK0_9GAMM</name>
<accession>A0ABY8NDK0</accession>
<dbReference type="RefSeq" id="WP_280319517.1">
    <property type="nucleotide sequence ID" value="NZ_CP118605.1"/>
</dbReference>
<gene>
    <name evidence="1" type="ORF">PVT68_15410</name>
</gene>
<reference evidence="1 2" key="1">
    <citation type="submission" date="2023-02" db="EMBL/GenBank/DDBJ databases">
        <title>Description and genomic characterization of Microbulbifer bruguierae sp. nov., isolated from the sediment of mangrove plant Bruguiera sexangula.</title>
        <authorList>
            <person name="Long M."/>
        </authorList>
    </citation>
    <scope>NUCLEOTIDE SEQUENCE [LARGE SCALE GENOMIC DNA]</scope>
    <source>
        <strain evidence="1 2">H12</strain>
    </source>
</reference>
<evidence type="ECO:0000313" key="2">
    <source>
        <dbReference type="Proteomes" id="UP001236500"/>
    </source>
</evidence>
<organism evidence="1 2">
    <name type="scientific">Microbulbifer bruguierae</name>
    <dbReference type="NCBI Taxonomy" id="3029061"/>
    <lineage>
        <taxon>Bacteria</taxon>
        <taxon>Pseudomonadati</taxon>
        <taxon>Pseudomonadota</taxon>
        <taxon>Gammaproteobacteria</taxon>
        <taxon>Cellvibrionales</taxon>
        <taxon>Microbulbiferaceae</taxon>
        <taxon>Microbulbifer</taxon>
    </lineage>
</organism>
<protein>
    <submittedName>
        <fullName evidence="1">Uncharacterized protein</fullName>
    </submittedName>
</protein>
<keyword evidence="2" id="KW-1185">Reference proteome</keyword>
<proteinExistence type="predicted"/>
<dbReference type="EMBL" id="CP118605">
    <property type="protein sequence ID" value="WGL16147.1"/>
    <property type="molecule type" value="Genomic_DNA"/>
</dbReference>
<evidence type="ECO:0000313" key="1">
    <source>
        <dbReference type="EMBL" id="WGL16147.1"/>
    </source>
</evidence>
<sequence>MNIENGLAIPAHARKHNNQENNFQQISKQMLDTFTNAPIPAAISYSMSKGSQSRRKARAVPGISRLNTYTDGVKYLPGEVSEYTHKNG</sequence>
<dbReference type="Proteomes" id="UP001236500">
    <property type="component" value="Chromosome"/>
</dbReference>